<name>A0ABD2INP7_9BILA</name>
<accession>A0ABD2INP7</accession>
<evidence type="ECO:0000313" key="3">
    <source>
        <dbReference type="Proteomes" id="UP001620626"/>
    </source>
</evidence>
<feature type="chain" id="PRO_5044817203" evidence="1">
    <location>
        <begin position="18"/>
        <end position="294"/>
    </location>
</feature>
<feature type="signal peptide" evidence="1">
    <location>
        <begin position="1"/>
        <end position="17"/>
    </location>
</feature>
<dbReference type="AlphaFoldDB" id="A0ABD2INP7"/>
<comment type="caution">
    <text evidence="2">The sequence shown here is derived from an EMBL/GenBank/DDBJ whole genome shotgun (WGS) entry which is preliminary data.</text>
</comment>
<reference evidence="2 3" key="1">
    <citation type="submission" date="2024-10" db="EMBL/GenBank/DDBJ databases">
        <authorList>
            <person name="Kim D."/>
        </authorList>
    </citation>
    <scope>NUCLEOTIDE SEQUENCE [LARGE SCALE GENOMIC DNA]</scope>
    <source>
        <strain evidence="2">BH-2024</strain>
    </source>
</reference>
<protein>
    <submittedName>
        <fullName evidence="2">Uncharacterized protein</fullName>
    </submittedName>
</protein>
<organism evidence="2 3">
    <name type="scientific">Heterodera trifolii</name>
    <dbReference type="NCBI Taxonomy" id="157864"/>
    <lineage>
        <taxon>Eukaryota</taxon>
        <taxon>Metazoa</taxon>
        <taxon>Ecdysozoa</taxon>
        <taxon>Nematoda</taxon>
        <taxon>Chromadorea</taxon>
        <taxon>Rhabditida</taxon>
        <taxon>Tylenchina</taxon>
        <taxon>Tylenchomorpha</taxon>
        <taxon>Tylenchoidea</taxon>
        <taxon>Heteroderidae</taxon>
        <taxon>Heteroderinae</taxon>
        <taxon>Heterodera</taxon>
    </lineage>
</organism>
<dbReference type="Proteomes" id="UP001620626">
    <property type="component" value="Unassembled WGS sequence"/>
</dbReference>
<gene>
    <name evidence="2" type="ORF">niasHT_035029</name>
</gene>
<evidence type="ECO:0000313" key="2">
    <source>
        <dbReference type="EMBL" id="KAL3081689.1"/>
    </source>
</evidence>
<keyword evidence="1" id="KW-0732">Signal</keyword>
<sequence length="294" mass="32498">MASPSLMNRLIFPFLLGVLLQNSNNNNNIADGSGIVDWTTGKQLNTVESRKAPVVITESGEIVLQASLIDGIMPNPITLHFNTSIDSDHRHMQITVCRLGECQIDAKLIFCFIGQMDQANDPVNSQFELENYEKDNEIASKCKKAQKTKWAKEFGKDKILHGVQFVMDATKQKQTMNLYTSTHKKKHTHVELFGEKESCANISLGEFGILDGFVGPVPTNKTALFRDRSFWGYLLCMEEPITALSYDMLAGLPEQGGKLGVIGHKDNDKCPFAIRLGGENGLAKCVGKMCAKSP</sequence>
<proteinExistence type="predicted"/>
<dbReference type="EMBL" id="JBICBT010001130">
    <property type="protein sequence ID" value="KAL3081689.1"/>
    <property type="molecule type" value="Genomic_DNA"/>
</dbReference>
<evidence type="ECO:0000256" key="1">
    <source>
        <dbReference type="SAM" id="SignalP"/>
    </source>
</evidence>
<keyword evidence="3" id="KW-1185">Reference proteome</keyword>